<dbReference type="Proteomes" id="UP000006690">
    <property type="component" value="Chromosome"/>
</dbReference>
<dbReference type="eggNOG" id="COG0463">
    <property type="taxonomic scope" value="Bacteria"/>
</dbReference>
<dbReference type="GO" id="GO:0016740">
    <property type="term" value="F:transferase activity"/>
    <property type="evidence" value="ECO:0007669"/>
    <property type="project" value="UniProtKB-KW"/>
</dbReference>
<keyword evidence="2" id="KW-0808">Transferase</keyword>
<dbReference type="KEGG" id="paj:PAJ_1794"/>
<name>A0A0H3KXG7_PANAA</name>
<gene>
    <name evidence="2" type="primary">wcaA</name>
    <name evidence="2" type="ordered locus">PAJ_1794</name>
</gene>
<dbReference type="InterPro" id="IPR001173">
    <property type="entry name" value="Glyco_trans_2-like"/>
</dbReference>
<accession>A0A0H3KXG7</accession>
<reference evidence="3" key="1">
    <citation type="journal article" date="2012" name="Appl. Microbiol. Biotechnol.">
        <title>The complete genome sequence of Pantoea ananatis AJ13355, an organism with great biotechnological potential.</title>
        <authorList>
            <person name="Hara Y."/>
            <person name="Kadotani N."/>
            <person name="Izui H."/>
            <person name="Katashkina J.I."/>
            <person name="Kuvaeva T.M."/>
            <person name="Andreeva I.G."/>
            <person name="Golubeva L.I."/>
            <person name="Malko D.B."/>
            <person name="Makeev V.J."/>
            <person name="Mashko S.V."/>
            <person name="Kozlov Y.I."/>
        </authorList>
    </citation>
    <scope>NUCLEOTIDE SEQUENCE [LARGE SCALE GENOMIC DNA]</scope>
    <source>
        <strain evidence="3">AJ13355</strain>
    </source>
</reference>
<dbReference type="SUPFAM" id="SSF53448">
    <property type="entry name" value="Nucleotide-diphospho-sugar transferases"/>
    <property type="match status" value="1"/>
</dbReference>
<dbReference type="PANTHER" id="PTHR43685:SF2">
    <property type="entry name" value="GLYCOSYLTRANSFERASE 2-LIKE DOMAIN-CONTAINING PROTEIN"/>
    <property type="match status" value="1"/>
</dbReference>
<protein>
    <submittedName>
        <fullName evidence="2">Glycosyl transferase HI0868 WcaA</fullName>
    </submittedName>
</protein>
<dbReference type="EMBL" id="AP012032">
    <property type="protein sequence ID" value="BAK11874.1"/>
    <property type="molecule type" value="Genomic_DNA"/>
</dbReference>
<dbReference type="CDD" id="cd00761">
    <property type="entry name" value="Glyco_tranf_GTA_type"/>
    <property type="match status" value="1"/>
</dbReference>
<dbReference type="PANTHER" id="PTHR43685">
    <property type="entry name" value="GLYCOSYLTRANSFERASE"/>
    <property type="match status" value="1"/>
</dbReference>
<dbReference type="Gene3D" id="3.90.550.10">
    <property type="entry name" value="Spore Coat Polysaccharide Biosynthesis Protein SpsA, Chain A"/>
    <property type="match status" value="1"/>
</dbReference>
<dbReference type="AlphaFoldDB" id="A0A0H3KXG7"/>
<proteinExistence type="predicted"/>
<sequence length="252" mass="29872">MKMNNHSGTVGIVMPMYNARETVLRAVQSVINQTYQDWHLYLINDKSTDDSLAWVREQCQDPRITILDNAVNMGAAETRNVGLRASQEEVIAFLDSDDEWHSDKLRQQMQAIADGDNLVITEYHYKTRKADHDIRYTKPYLKQDSYVKKQYRVCFSSVCFRRPPGGILFERKGHEDFLFLYELFNRYKQARVIQSILVNYYELGNSLSRNKNKAAKWHLELLRIIYKNNPLKIYYYYAWYMVNGVLFSLKHR</sequence>
<dbReference type="PATRIC" id="fig|932677.3.peg.2095"/>
<feature type="domain" description="Glycosyltransferase 2-like" evidence="1">
    <location>
        <begin position="12"/>
        <end position="157"/>
    </location>
</feature>
<organism evidence="2 3">
    <name type="scientific">Pantoea ananatis (strain AJ13355)</name>
    <dbReference type="NCBI Taxonomy" id="932677"/>
    <lineage>
        <taxon>Bacteria</taxon>
        <taxon>Pseudomonadati</taxon>
        <taxon>Pseudomonadota</taxon>
        <taxon>Gammaproteobacteria</taxon>
        <taxon>Enterobacterales</taxon>
        <taxon>Erwiniaceae</taxon>
        <taxon>Pantoea</taxon>
    </lineage>
</organism>
<dbReference type="InterPro" id="IPR029044">
    <property type="entry name" value="Nucleotide-diphossugar_trans"/>
</dbReference>
<evidence type="ECO:0000313" key="3">
    <source>
        <dbReference type="Proteomes" id="UP000006690"/>
    </source>
</evidence>
<evidence type="ECO:0000313" key="2">
    <source>
        <dbReference type="EMBL" id="BAK11874.1"/>
    </source>
</evidence>
<dbReference type="InterPro" id="IPR050834">
    <property type="entry name" value="Glycosyltransf_2"/>
</dbReference>
<dbReference type="HOGENOM" id="CLU_025996_0_3_6"/>
<dbReference type="Pfam" id="PF00535">
    <property type="entry name" value="Glycos_transf_2"/>
    <property type="match status" value="1"/>
</dbReference>
<evidence type="ECO:0000259" key="1">
    <source>
        <dbReference type="Pfam" id="PF00535"/>
    </source>
</evidence>